<dbReference type="SUPFAM" id="SSF50729">
    <property type="entry name" value="PH domain-like"/>
    <property type="match status" value="1"/>
</dbReference>
<evidence type="ECO:0000256" key="4">
    <source>
        <dbReference type="ARBA" id="ARBA00012903"/>
    </source>
</evidence>
<dbReference type="GO" id="GO:0005737">
    <property type="term" value="C:cytoplasm"/>
    <property type="evidence" value="ECO:0007669"/>
    <property type="project" value="UniProtKB-SubCell"/>
</dbReference>
<feature type="binding site" evidence="8">
    <location>
        <begin position="318"/>
        <end position="319"/>
    </location>
    <ligand>
        <name>substrate</name>
    </ligand>
</feature>
<dbReference type="PANTHER" id="PTHR10807:SF40">
    <property type="entry name" value="MYOTUBULARIN-RELATED PROTEIN 1"/>
    <property type="match status" value="1"/>
</dbReference>
<reference evidence="11" key="2">
    <citation type="submission" date="2025-08" db="UniProtKB">
        <authorList>
            <consortium name="Ensembl"/>
        </authorList>
    </citation>
    <scope>IDENTIFICATION</scope>
</reference>
<dbReference type="SMART" id="SM00404">
    <property type="entry name" value="PTPc_motif"/>
    <property type="match status" value="1"/>
</dbReference>
<proteinExistence type="inferred from homology"/>
<reference evidence="11" key="1">
    <citation type="submission" date="2020-06" db="EMBL/GenBank/DDBJ databases">
        <authorList>
            <consortium name="Wellcome Sanger Institute Data Sharing"/>
        </authorList>
    </citation>
    <scope>NUCLEOTIDE SEQUENCE [LARGE SCALE GENOMIC DNA]</scope>
</reference>
<dbReference type="EC" id="3.1.3.95" evidence="4"/>
<dbReference type="InterPro" id="IPR010569">
    <property type="entry name" value="Myotubularin-like_Pase_dom"/>
</dbReference>
<reference evidence="11" key="3">
    <citation type="submission" date="2025-09" db="UniProtKB">
        <authorList>
            <consortium name="Ensembl"/>
        </authorList>
    </citation>
    <scope>IDENTIFICATION</scope>
</reference>
<keyword evidence="12" id="KW-1185">Reference proteome</keyword>
<dbReference type="SMART" id="SM00568">
    <property type="entry name" value="GRAM"/>
    <property type="match status" value="1"/>
</dbReference>
<dbReference type="GO" id="GO:0016020">
    <property type="term" value="C:membrane"/>
    <property type="evidence" value="ECO:0007669"/>
    <property type="project" value="TreeGrafter"/>
</dbReference>
<comment type="subcellular location">
    <subcellularLocation>
        <location evidence="2">Cytoplasm</location>
    </subcellularLocation>
    <subcellularLocation>
        <location evidence="1">Endomembrane system</location>
        <topology evidence="1">Peripheral membrane protein</topology>
    </subcellularLocation>
</comment>
<dbReference type="PROSITE" id="PS51339">
    <property type="entry name" value="PPASE_MYOTUBULARIN"/>
    <property type="match status" value="1"/>
</dbReference>
<evidence type="ECO:0000256" key="1">
    <source>
        <dbReference type="ARBA" id="ARBA00004184"/>
    </source>
</evidence>
<dbReference type="InterPro" id="IPR000387">
    <property type="entry name" value="Tyr_Pase_dom"/>
</dbReference>
<gene>
    <name evidence="11" type="primary">mtmr1a</name>
</gene>
<feature type="binding site" evidence="8">
    <location>
        <begin position="293"/>
        <end position="296"/>
    </location>
    <ligand>
        <name>substrate</name>
    </ligand>
</feature>
<dbReference type="Pfam" id="PF06602">
    <property type="entry name" value="Myotub-related"/>
    <property type="match status" value="1"/>
</dbReference>
<keyword evidence="5" id="KW-0963">Cytoplasm</keyword>
<dbReference type="InterPro" id="IPR029021">
    <property type="entry name" value="Prot-tyrosine_phosphatase-like"/>
</dbReference>
<dbReference type="InterPro" id="IPR004182">
    <property type="entry name" value="GRAM"/>
</dbReference>
<dbReference type="GO" id="GO:0052629">
    <property type="term" value="F:phosphatidylinositol-3,5-bisphosphate 3-phosphatase activity"/>
    <property type="evidence" value="ECO:0007669"/>
    <property type="project" value="UniProtKB-EC"/>
</dbReference>
<evidence type="ECO:0000313" key="12">
    <source>
        <dbReference type="Proteomes" id="UP000694680"/>
    </source>
</evidence>
<evidence type="ECO:0000256" key="5">
    <source>
        <dbReference type="ARBA" id="ARBA00022490"/>
    </source>
</evidence>
<dbReference type="SUPFAM" id="SSF52799">
    <property type="entry name" value="(Phosphotyrosine protein) phosphatases II"/>
    <property type="match status" value="1"/>
</dbReference>
<feature type="domain" description="Myotubularin phosphatase" evidence="10">
    <location>
        <begin position="168"/>
        <end position="534"/>
    </location>
</feature>
<sequence>MTRDRRDSLENGDSDSEQQSPVLKFTAVRFGTQGRSAQEQLPLLPGEVVQTTVNDVMYICPFSGLINGTLTITNYKLYFTSVEKESPFILDVNLGVISRLESINVLNQGRSTKGLELVCKDMRSPRFAYQTEDNKPDVMEVLAKNAFVLSHDLPLFAFQYKEQSPVDGWKVYDAAAEYRRQGLPNESWTISKMNSNYELCDTYPSVLVIPTHISEEDIKRVAMFRAKRRIPVLSWIHPESQATIVRCSQPLVGPSDRRCKEDERFLQIIMDANAQSHKLTIFDARQSNVAVSNMAKDGGFESESFYPNVELNFLEIPNIHVMRESLRKMKDIVYPTIDEAHWHSAINQTHWLEYIRLLLTGAAKVADKLESGKTSVVIHCSDGWDRTAQLTSLAMLMLDSYYRTLRGFQILVEKEWISFGHKFSARVGHGDENHANSERSPLFVQFIDCVWQMTRQFPAAFEFNELFLVTVLDHLYSCLFGTFLYNSEQEREAKVCVCDCQPEDFTNPFYVDYENHVLYPLVSSRHLELWTSYYARWNPHMRPQVNWFMVSEDKNSKNSPKPVSIGLFFSQLTQ</sequence>
<protein>
    <recommendedName>
        <fullName evidence="4">phosphatidylinositol-3,5-bisphosphate 3-phosphatase</fullName>
        <ecNumber evidence="4">3.1.3.95</ecNumber>
    </recommendedName>
</protein>
<evidence type="ECO:0000256" key="2">
    <source>
        <dbReference type="ARBA" id="ARBA00004496"/>
    </source>
</evidence>
<dbReference type="Ensembl" id="ENSGWIT00000024084.1">
    <property type="protein sequence ID" value="ENSGWIP00000021972.1"/>
    <property type="gene ID" value="ENSGWIG00000010528.1"/>
</dbReference>
<accession>A0A8C5EU29</accession>
<evidence type="ECO:0000259" key="10">
    <source>
        <dbReference type="PROSITE" id="PS51339"/>
    </source>
</evidence>
<dbReference type="Proteomes" id="UP000694680">
    <property type="component" value="Chromosome 18"/>
</dbReference>
<dbReference type="GO" id="GO:0004438">
    <property type="term" value="F:phosphatidylinositol-3-phosphate phosphatase activity"/>
    <property type="evidence" value="ECO:0007669"/>
    <property type="project" value="TreeGrafter"/>
</dbReference>
<dbReference type="PANTHER" id="PTHR10807">
    <property type="entry name" value="MYOTUBULARIN-RELATED"/>
    <property type="match status" value="1"/>
</dbReference>
<keyword evidence="6" id="KW-0443">Lipid metabolism</keyword>
<evidence type="ECO:0000313" key="11">
    <source>
        <dbReference type="Ensembl" id="ENSGWIP00000021972.1"/>
    </source>
</evidence>
<dbReference type="GO" id="GO:0046856">
    <property type="term" value="P:phosphatidylinositol dephosphorylation"/>
    <property type="evidence" value="ECO:0007669"/>
    <property type="project" value="TreeGrafter"/>
</dbReference>
<feature type="binding site" evidence="8">
    <location>
        <begin position="380"/>
        <end position="386"/>
    </location>
    <ligand>
        <name>substrate</name>
    </ligand>
</feature>
<dbReference type="Gene3D" id="2.30.29.30">
    <property type="entry name" value="Pleckstrin-homology domain (PH domain)/Phosphotyrosine-binding domain (PTB)"/>
    <property type="match status" value="1"/>
</dbReference>
<dbReference type="InterPro" id="IPR011993">
    <property type="entry name" value="PH-like_dom_sf"/>
</dbReference>
<evidence type="ECO:0000256" key="7">
    <source>
        <dbReference type="PIRSR" id="PIRSR630564-1"/>
    </source>
</evidence>
<feature type="domain" description="Tyrosine specific protein phosphatases" evidence="9">
    <location>
        <begin position="349"/>
        <end position="396"/>
    </location>
</feature>
<evidence type="ECO:0000256" key="3">
    <source>
        <dbReference type="ARBA" id="ARBA00007471"/>
    </source>
</evidence>
<feature type="active site" description="Phosphocysteine intermediate" evidence="7">
    <location>
        <position position="380"/>
    </location>
</feature>
<comment type="similarity">
    <text evidence="3">Belongs to the protein-tyrosine phosphatase family. Non-receptor class myotubularin subfamily.</text>
</comment>
<dbReference type="PROSITE" id="PS50056">
    <property type="entry name" value="TYR_PHOSPHATASE_2"/>
    <property type="match status" value="1"/>
</dbReference>
<dbReference type="InterPro" id="IPR016130">
    <property type="entry name" value="Tyr_Pase_AS"/>
</dbReference>
<evidence type="ECO:0000256" key="8">
    <source>
        <dbReference type="PIRSR" id="PIRSR630564-2"/>
    </source>
</evidence>
<dbReference type="PROSITE" id="PS00383">
    <property type="entry name" value="TYR_PHOSPHATASE_1"/>
    <property type="match status" value="1"/>
</dbReference>
<dbReference type="GO" id="GO:0012505">
    <property type="term" value="C:endomembrane system"/>
    <property type="evidence" value="ECO:0007669"/>
    <property type="project" value="UniProtKB-SubCell"/>
</dbReference>
<evidence type="ECO:0000256" key="6">
    <source>
        <dbReference type="ARBA" id="ARBA00023098"/>
    </source>
</evidence>
<name>A0A8C5EU29_GOUWI</name>
<dbReference type="Pfam" id="PF02893">
    <property type="entry name" value="GRAM"/>
    <property type="match status" value="1"/>
</dbReference>
<evidence type="ECO:0000259" key="9">
    <source>
        <dbReference type="PROSITE" id="PS50056"/>
    </source>
</evidence>
<organism evidence="11 12">
    <name type="scientific">Gouania willdenowi</name>
    <name type="common">Blunt-snouted clingfish</name>
    <name type="synonym">Lepadogaster willdenowi</name>
    <dbReference type="NCBI Taxonomy" id="441366"/>
    <lineage>
        <taxon>Eukaryota</taxon>
        <taxon>Metazoa</taxon>
        <taxon>Chordata</taxon>
        <taxon>Craniata</taxon>
        <taxon>Vertebrata</taxon>
        <taxon>Euteleostomi</taxon>
        <taxon>Actinopterygii</taxon>
        <taxon>Neopterygii</taxon>
        <taxon>Teleostei</taxon>
        <taxon>Neoteleostei</taxon>
        <taxon>Acanthomorphata</taxon>
        <taxon>Ovalentaria</taxon>
        <taxon>Blenniimorphae</taxon>
        <taxon>Blenniiformes</taxon>
        <taxon>Gobiesocoidei</taxon>
        <taxon>Gobiesocidae</taxon>
        <taxon>Gobiesocinae</taxon>
        <taxon>Gouania</taxon>
    </lineage>
</organism>
<dbReference type="AlphaFoldDB" id="A0A8C5EU29"/>
<dbReference type="InterPro" id="IPR030564">
    <property type="entry name" value="Myotubularin"/>
</dbReference>
<dbReference type="InterPro" id="IPR003595">
    <property type="entry name" value="Tyr_Pase_cat"/>
</dbReference>